<accession>A0ABY3XEG5</accession>
<organism evidence="2 3">
    <name type="scientific">Lysobacter gummosus</name>
    <dbReference type="NCBI Taxonomy" id="262324"/>
    <lineage>
        <taxon>Bacteria</taxon>
        <taxon>Pseudomonadati</taxon>
        <taxon>Pseudomonadota</taxon>
        <taxon>Gammaproteobacteria</taxon>
        <taxon>Lysobacterales</taxon>
        <taxon>Lysobacteraceae</taxon>
        <taxon>Lysobacter</taxon>
    </lineage>
</organism>
<feature type="chain" id="PRO_5046014334" description="Secreted protein" evidence="1">
    <location>
        <begin position="35"/>
        <end position="176"/>
    </location>
</feature>
<gene>
    <name evidence="2" type="ORF">MOV92_00150</name>
</gene>
<keyword evidence="3" id="KW-1185">Reference proteome</keyword>
<evidence type="ECO:0000313" key="2">
    <source>
        <dbReference type="EMBL" id="UNP29735.1"/>
    </source>
</evidence>
<proteinExistence type="predicted"/>
<sequence length="176" mass="17706">MPLFAPGIPHRPWLRALSVAAVCMAAGLAPVAAAQDRDSGEQDTNIVIARTVHPRIAYRALPAQDNPVHTQATAFPGQVFHGTLERSLSPLLGDAELDQHGSTGLSPLLAGNTLNGLLVPVSGAANPMLGPSASTAPMGPTASVGGAVTAATAGLGDRITGSVMQALAPQLQGSGR</sequence>
<feature type="signal peptide" evidence="1">
    <location>
        <begin position="1"/>
        <end position="34"/>
    </location>
</feature>
<keyword evidence="1" id="KW-0732">Signal</keyword>
<protein>
    <recommendedName>
        <fullName evidence="4">Secreted protein</fullName>
    </recommendedName>
</protein>
<evidence type="ECO:0000313" key="3">
    <source>
        <dbReference type="Proteomes" id="UP000829194"/>
    </source>
</evidence>
<reference evidence="2 3" key="1">
    <citation type="submission" date="2022-03" db="EMBL/GenBank/DDBJ databases">
        <title>Complete genome sequence of Lysobacter capsici VKM B-2533 and Lysobacter gummosus 10.1.1, promising sources of lytic agents.</title>
        <authorList>
            <person name="Tarlachkov S.V."/>
            <person name="Kudryakova I.V."/>
            <person name="Afoshin A.S."/>
            <person name="Leontyevskaya E.A."/>
            <person name="Leontyevskaya N.V."/>
        </authorList>
    </citation>
    <scope>NUCLEOTIDE SEQUENCE [LARGE SCALE GENOMIC DNA]</scope>
    <source>
        <strain evidence="2 3">10.1.1</strain>
    </source>
</reference>
<evidence type="ECO:0000256" key="1">
    <source>
        <dbReference type="SAM" id="SignalP"/>
    </source>
</evidence>
<name>A0ABY3XEG5_9GAMM</name>
<dbReference type="EMBL" id="CP093547">
    <property type="protein sequence ID" value="UNP29735.1"/>
    <property type="molecule type" value="Genomic_DNA"/>
</dbReference>
<dbReference type="Proteomes" id="UP000829194">
    <property type="component" value="Chromosome"/>
</dbReference>
<dbReference type="RefSeq" id="WP_148648672.1">
    <property type="nucleotide sequence ID" value="NZ_CP011131.1"/>
</dbReference>
<evidence type="ECO:0008006" key="4">
    <source>
        <dbReference type="Google" id="ProtNLM"/>
    </source>
</evidence>